<dbReference type="GO" id="GO:0019877">
    <property type="term" value="P:diaminopimelate biosynthetic process"/>
    <property type="evidence" value="ECO:0007669"/>
    <property type="project" value="UniProtKB-ARBA"/>
</dbReference>
<keyword evidence="3" id="KW-0732">Signal</keyword>
<keyword evidence="2" id="KW-0464">Manganese</keyword>
<organism evidence="5 6">
    <name type="scientific">Hymenobacter psychrotolerans DSM 18569</name>
    <dbReference type="NCBI Taxonomy" id="1121959"/>
    <lineage>
        <taxon>Bacteria</taxon>
        <taxon>Pseudomonadati</taxon>
        <taxon>Bacteroidota</taxon>
        <taxon>Cytophagia</taxon>
        <taxon>Cytophagales</taxon>
        <taxon>Hymenobacteraceae</taxon>
        <taxon>Hymenobacter</taxon>
    </lineage>
</organism>
<feature type="binding site" evidence="2">
    <location>
        <position position="137"/>
    </location>
    <ligand>
        <name>Mn(2+)</name>
        <dbReference type="ChEBI" id="CHEBI:29035"/>
        <label>2</label>
    </ligand>
</feature>
<sequence length="434" mass="46264">MKRLLLLLPLAFAFTRPAAAQNAALNARIAKLSAQQETQVIAWRRDIHEHPELGNMETRTAGIIAAELRRLGLEVQTGVARTGVVGILRGGKPGPVVALRADMDGLPVTESVALPFASKARAQYNGQEVGVMHACGHDTHVAMLLGAANVLSQVKKDLPGTVKFIFQPAEEGSLPGVTGGAKLMVQEGVLSNPKVDAIFGVHINAQTEVGTLRYRPEGEMASSDVFSIKVKGKSAHGAYPWLAVDPVVAAAQIIMGLQTIVSRQVQLTEDAAVLTVGMVHGGVRNNIIPEQVELTGTIRTLNTDMQQQIWAAVRRTATNIAESAGATAEVDIVNYAPVTYNEPRLTEQMLPTLRRVAGPGQVELQKAVTGAEDFAYFQEKVPGLFLFVGGMPKGKKPADTAPHHTPGFFVDESGLTLGVQTLATLAADYLAMKK</sequence>
<keyword evidence="6" id="KW-1185">Reference proteome</keyword>
<dbReference type="Pfam" id="PF07687">
    <property type="entry name" value="M20_dimer"/>
    <property type="match status" value="1"/>
</dbReference>
<reference evidence="6" key="1">
    <citation type="submission" date="2016-11" db="EMBL/GenBank/DDBJ databases">
        <authorList>
            <person name="Varghese N."/>
            <person name="Submissions S."/>
        </authorList>
    </citation>
    <scope>NUCLEOTIDE SEQUENCE [LARGE SCALE GENOMIC DNA]</scope>
    <source>
        <strain evidence="6">DSM 18569</strain>
    </source>
</reference>
<dbReference type="PANTHER" id="PTHR11014">
    <property type="entry name" value="PEPTIDASE M20 FAMILY MEMBER"/>
    <property type="match status" value="1"/>
</dbReference>
<dbReference type="AlphaFoldDB" id="A0A1M7A9N8"/>
<keyword evidence="1" id="KW-0378">Hydrolase</keyword>
<protein>
    <submittedName>
        <fullName evidence="5">Carboxypeptidase Ss1. Metallo peptidase. MEROPS family M20D</fullName>
    </submittedName>
</protein>
<feature type="signal peptide" evidence="3">
    <location>
        <begin position="1"/>
        <end position="20"/>
    </location>
</feature>
<dbReference type="OrthoDB" id="9776731at2"/>
<evidence type="ECO:0000256" key="2">
    <source>
        <dbReference type="PIRSR" id="PIRSR005962-1"/>
    </source>
</evidence>
<dbReference type="InterPro" id="IPR011650">
    <property type="entry name" value="Peptidase_M20_dimer"/>
</dbReference>
<dbReference type="RefSeq" id="WP_073285795.1">
    <property type="nucleotide sequence ID" value="NZ_FRAS01000014.1"/>
</dbReference>
<evidence type="ECO:0000259" key="4">
    <source>
        <dbReference type="Pfam" id="PF07687"/>
    </source>
</evidence>
<feature type="binding site" evidence="2">
    <location>
        <position position="171"/>
    </location>
    <ligand>
        <name>Mn(2+)</name>
        <dbReference type="ChEBI" id="CHEBI:29035"/>
        <label>2</label>
    </ligand>
</feature>
<dbReference type="SUPFAM" id="SSF53187">
    <property type="entry name" value="Zn-dependent exopeptidases"/>
    <property type="match status" value="1"/>
</dbReference>
<dbReference type="PIRSF" id="PIRSF005962">
    <property type="entry name" value="Pept_M20D_amidohydro"/>
    <property type="match status" value="1"/>
</dbReference>
<evidence type="ECO:0000256" key="3">
    <source>
        <dbReference type="SAM" id="SignalP"/>
    </source>
</evidence>
<gene>
    <name evidence="5" type="ORF">SAMN02746009_02650</name>
</gene>
<dbReference type="Pfam" id="PF01546">
    <property type="entry name" value="Peptidase_M20"/>
    <property type="match status" value="1"/>
</dbReference>
<feature type="chain" id="PRO_5012974813" evidence="3">
    <location>
        <begin position="21"/>
        <end position="434"/>
    </location>
</feature>
<proteinExistence type="predicted"/>
<name>A0A1M7A9N8_9BACT</name>
<dbReference type="Gene3D" id="3.40.630.10">
    <property type="entry name" value="Zn peptidases"/>
    <property type="match status" value="1"/>
</dbReference>
<dbReference type="Gene3D" id="3.30.70.360">
    <property type="match status" value="1"/>
</dbReference>
<dbReference type="InterPro" id="IPR036264">
    <property type="entry name" value="Bact_exopeptidase_dim_dom"/>
</dbReference>
<dbReference type="GO" id="GO:0050118">
    <property type="term" value="F:N-acetyldiaminopimelate deacetylase activity"/>
    <property type="evidence" value="ECO:0007669"/>
    <property type="project" value="UniProtKB-ARBA"/>
</dbReference>
<accession>A0A1M7A9N8</accession>
<dbReference type="PANTHER" id="PTHR11014:SF63">
    <property type="entry name" value="METALLOPEPTIDASE, PUTATIVE (AFU_ORTHOLOGUE AFUA_6G09600)-RELATED"/>
    <property type="match status" value="1"/>
</dbReference>
<evidence type="ECO:0000256" key="1">
    <source>
        <dbReference type="ARBA" id="ARBA00022801"/>
    </source>
</evidence>
<keyword evidence="2" id="KW-0479">Metal-binding</keyword>
<feature type="binding site" evidence="2">
    <location>
        <position position="404"/>
    </location>
    <ligand>
        <name>Mn(2+)</name>
        <dbReference type="ChEBI" id="CHEBI:29035"/>
        <label>2</label>
    </ligand>
</feature>
<evidence type="ECO:0000313" key="6">
    <source>
        <dbReference type="Proteomes" id="UP000183947"/>
    </source>
</evidence>
<dbReference type="InterPro" id="IPR002933">
    <property type="entry name" value="Peptidase_M20"/>
</dbReference>
<comment type="cofactor">
    <cofactor evidence="2">
        <name>Mn(2+)</name>
        <dbReference type="ChEBI" id="CHEBI:29035"/>
    </cofactor>
    <text evidence="2">The Mn(2+) ion enhances activity.</text>
</comment>
<dbReference type="InterPro" id="IPR017439">
    <property type="entry name" value="Amidohydrolase"/>
</dbReference>
<dbReference type="Proteomes" id="UP000183947">
    <property type="component" value="Unassembled WGS sequence"/>
</dbReference>
<feature type="binding site" evidence="2">
    <location>
        <position position="202"/>
    </location>
    <ligand>
        <name>Mn(2+)</name>
        <dbReference type="ChEBI" id="CHEBI:29035"/>
        <label>2</label>
    </ligand>
</feature>
<dbReference type="EMBL" id="FRAS01000014">
    <property type="protein sequence ID" value="SHL39358.1"/>
    <property type="molecule type" value="Genomic_DNA"/>
</dbReference>
<dbReference type="GO" id="GO:0004180">
    <property type="term" value="F:carboxypeptidase activity"/>
    <property type="evidence" value="ECO:0007669"/>
    <property type="project" value="UniProtKB-KW"/>
</dbReference>
<dbReference type="FunFam" id="3.30.70.360:FF:000001">
    <property type="entry name" value="N-acetyldiaminopimelate deacetylase"/>
    <property type="match status" value="1"/>
</dbReference>
<evidence type="ECO:0000313" key="5">
    <source>
        <dbReference type="EMBL" id="SHL39358.1"/>
    </source>
</evidence>
<dbReference type="NCBIfam" id="TIGR01891">
    <property type="entry name" value="amidohydrolases"/>
    <property type="match status" value="1"/>
</dbReference>
<keyword evidence="5" id="KW-0645">Protease</keyword>
<dbReference type="GO" id="GO:0046872">
    <property type="term" value="F:metal ion binding"/>
    <property type="evidence" value="ECO:0007669"/>
    <property type="project" value="UniProtKB-KW"/>
</dbReference>
<dbReference type="SUPFAM" id="SSF55031">
    <property type="entry name" value="Bacterial exopeptidase dimerisation domain"/>
    <property type="match status" value="1"/>
</dbReference>
<feature type="binding site" evidence="2">
    <location>
        <position position="135"/>
    </location>
    <ligand>
        <name>Mn(2+)</name>
        <dbReference type="ChEBI" id="CHEBI:29035"/>
        <label>2</label>
    </ligand>
</feature>
<dbReference type="STRING" id="1121959.SAMN02746009_02650"/>
<keyword evidence="5" id="KW-0121">Carboxypeptidase</keyword>
<feature type="domain" description="Peptidase M20 dimerisation" evidence="4">
    <location>
        <begin position="226"/>
        <end position="321"/>
    </location>
</feature>